<protein>
    <submittedName>
        <fullName evidence="12">Fc receptor like 6</fullName>
    </submittedName>
</protein>
<dbReference type="GO" id="GO:0009897">
    <property type="term" value="C:external side of plasma membrane"/>
    <property type="evidence" value="ECO:0007669"/>
    <property type="project" value="Ensembl"/>
</dbReference>
<name>A0A2I3M9Y4_PAPAN</name>
<keyword evidence="13" id="KW-1185">Reference proteome</keyword>
<evidence type="ECO:0000256" key="6">
    <source>
        <dbReference type="ARBA" id="ARBA00023157"/>
    </source>
</evidence>
<evidence type="ECO:0000256" key="5">
    <source>
        <dbReference type="ARBA" id="ARBA00023136"/>
    </source>
</evidence>
<keyword evidence="3" id="KW-0732">Signal</keyword>
<dbReference type="InterPro" id="IPR013783">
    <property type="entry name" value="Ig-like_fold"/>
</dbReference>
<dbReference type="GeneID" id="101009812"/>
<dbReference type="RefSeq" id="XP_021781210.1">
    <property type="nucleotide sequence ID" value="XM_021925518.2"/>
</dbReference>
<dbReference type="FunFam" id="2.60.40.10:FF:000217">
    <property type="entry name" value="High affinity immunoglobulin gamma Fc receptor I"/>
    <property type="match status" value="1"/>
</dbReference>
<dbReference type="PROSITE" id="PS50835">
    <property type="entry name" value="IG_LIKE"/>
    <property type="match status" value="3"/>
</dbReference>
<dbReference type="InterPro" id="IPR003598">
    <property type="entry name" value="Ig_sub2"/>
</dbReference>
<evidence type="ECO:0000313" key="13">
    <source>
        <dbReference type="Proteomes" id="UP000028761"/>
    </source>
</evidence>
<sequence length="444" mass="48847">MNVAIFRTGPMLLWTAVLLFVPCVGKTAWLYLQAWPNPVFEGDALTLQCQGRKNTPLSQVKFYRDGKFLHFSKESQTLSMGAATVQSRGQYSCTGQVMYIPQIFTPTSETAMVQVQELFPPPVLSAAPSPEPREGSLVTLRCQTKLHPLRSALRLLFSFYKDSHTLQDRGPHPELCIPGVKEGDSGLYWCEVAPEGGQVQKQSPQLEVRVQAPVSRPVLTLHHGPTDPAVGDMVQLLCEAQRGSPPILYLFYLDEKIVGNHSAPCGGNASLLFPVKSEQDAGNYSCEAENGVSRERSGPKKLSLKGSQVLSTPTSSNWLVPWLPASLLGMMVIAAALLVYLRPWRKAGPLPSQIPPPAPGGEQCPLYANVHHQKEKDEGVVYFVVHRTSKRSEARPAEFAAERKDSSIIYAEVRCLQPSEVSSKEVNIRNTLQESLGDCEEVLC</sequence>
<dbReference type="GO" id="GO:0042289">
    <property type="term" value="F:MHC class II protein binding"/>
    <property type="evidence" value="ECO:0007669"/>
    <property type="project" value="Ensembl"/>
</dbReference>
<keyword evidence="5 10" id="KW-0472">Membrane</keyword>
<dbReference type="InterPro" id="IPR007110">
    <property type="entry name" value="Ig-like_dom"/>
</dbReference>
<evidence type="ECO:0000256" key="7">
    <source>
        <dbReference type="ARBA" id="ARBA00023180"/>
    </source>
</evidence>
<dbReference type="SMART" id="SM00409">
    <property type="entry name" value="IG"/>
    <property type="match status" value="3"/>
</dbReference>
<dbReference type="CDD" id="cd00096">
    <property type="entry name" value="Ig"/>
    <property type="match status" value="1"/>
</dbReference>
<keyword evidence="4" id="KW-0677">Repeat</keyword>
<keyword evidence="10" id="KW-1133">Transmembrane helix</keyword>
<evidence type="ECO:0000259" key="11">
    <source>
        <dbReference type="PROSITE" id="PS50835"/>
    </source>
</evidence>
<reference evidence="12" key="2">
    <citation type="submission" date="2025-08" db="UniProtKB">
        <authorList>
            <consortium name="Ensembl"/>
        </authorList>
    </citation>
    <scope>IDENTIFICATION</scope>
</reference>
<dbReference type="FunFam" id="2.60.40.10:FF:000357">
    <property type="entry name" value="Fc receptor like 1"/>
    <property type="match status" value="1"/>
</dbReference>
<proteinExistence type="predicted"/>
<feature type="transmembrane region" description="Helical" evidence="10">
    <location>
        <begin position="318"/>
        <end position="341"/>
    </location>
</feature>
<dbReference type="OMA" id="GTQRSEM"/>
<feature type="domain" description="Ig-like" evidence="11">
    <location>
        <begin position="22"/>
        <end position="94"/>
    </location>
</feature>
<feature type="domain" description="Ig-like" evidence="11">
    <location>
        <begin position="121"/>
        <end position="207"/>
    </location>
</feature>
<dbReference type="GO" id="GO:0019903">
    <property type="term" value="F:protein phosphatase binding"/>
    <property type="evidence" value="ECO:0007669"/>
    <property type="project" value="Ensembl"/>
</dbReference>
<dbReference type="Pfam" id="PF13895">
    <property type="entry name" value="Ig_2"/>
    <property type="match status" value="2"/>
</dbReference>
<dbReference type="SUPFAM" id="SSF48726">
    <property type="entry name" value="Immunoglobulin"/>
    <property type="match status" value="3"/>
</dbReference>
<dbReference type="PANTHER" id="PTHR11481:SF62">
    <property type="entry name" value="FC RECEPTOR-LIKE PROTEIN 6"/>
    <property type="match status" value="1"/>
</dbReference>
<dbReference type="Bgee" id="ENSPANG00000003626">
    <property type="expression patterns" value="Expressed in spleen and 23 other cell types or tissues"/>
</dbReference>
<dbReference type="Proteomes" id="UP000028761">
    <property type="component" value="Chromosome 1"/>
</dbReference>
<dbReference type="CDD" id="cd05753">
    <property type="entry name" value="Ig2_FcgammaR_like"/>
    <property type="match status" value="1"/>
</dbReference>
<dbReference type="GO" id="GO:0006955">
    <property type="term" value="P:immune response"/>
    <property type="evidence" value="ECO:0007669"/>
    <property type="project" value="TreeGrafter"/>
</dbReference>
<evidence type="ECO:0000256" key="2">
    <source>
        <dbReference type="ARBA" id="ARBA00022475"/>
    </source>
</evidence>
<dbReference type="InterPro" id="IPR003599">
    <property type="entry name" value="Ig_sub"/>
</dbReference>
<dbReference type="PANTHER" id="PTHR11481">
    <property type="entry name" value="IMMUNOGLOBULIN FC RECEPTOR"/>
    <property type="match status" value="1"/>
</dbReference>
<evidence type="ECO:0000256" key="9">
    <source>
        <dbReference type="SAM" id="MobiDB-lite"/>
    </source>
</evidence>
<dbReference type="CTD" id="343413"/>
<dbReference type="Pfam" id="PF13927">
    <property type="entry name" value="Ig_3"/>
    <property type="match status" value="1"/>
</dbReference>
<dbReference type="STRING" id="9555.ENSPANP00000032568"/>
<dbReference type="AlphaFoldDB" id="A0A2I3M9Y4"/>
<dbReference type="FunFam" id="2.60.40.10:FF:000651">
    <property type="entry name" value="Fc receptor like 1"/>
    <property type="match status" value="1"/>
</dbReference>
<evidence type="ECO:0000256" key="10">
    <source>
        <dbReference type="SAM" id="Phobius"/>
    </source>
</evidence>
<dbReference type="SMART" id="SM00408">
    <property type="entry name" value="IGc2"/>
    <property type="match status" value="3"/>
</dbReference>
<dbReference type="Gene3D" id="2.60.40.10">
    <property type="entry name" value="Immunoglobulins"/>
    <property type="match status" value="3"/>
</dbReference>
<gene>
    <name evidence="12" type="primary">FCRL6</name>
</gene>
<keyword evidence="6" id="KW-1015">Disulfide bond</keyword>
<dbReference type="GO" id="GO:0004888">
    <property type="term" value="F:transmembrane signaling receptor activity"/>
    <property type="evidence" value="ECO:0007669"/>
    <property type="project" value="TreeGrafter"/>
</dbReference>
<evidence type="ECO:0000256" key="3">
    <source>
        <dbReference type="ARBA" id="ARBA00022729"/>
    </source>
</evidence>
<evidence type="ECO:0000256" key="8">
    <source>
        <dbReference type="ARBA" id="ARBA00023319"/>
    </source>
</evidence>
<reference evidence="12 13" key="1">
    <citation type="submission" date="2012-03" db="EMBL/GenBank/DDBJ databases">
        <title>Whole Genome Assembly of Papio anubis.</title>
        <authorList>
            <person name="Liu Y.L."/>
            <person name="Abraham K.A."/>
            <person name="Akbar H.A."/>
            <person name="Ali S.A."/>
            <person name="Anosike U.A."/>
            <person name="Aqrawi P.A."/>
            <person name="Arias F.A."/>
            <person name="Attaway T.A."/>
            <person name="Awwad R.A."/>
            <person name="Babu C.B."/>
            <person name="Bandaranaike D.B."/>
            <person name="Battles P.B."/>
            <person name="Bell A.B."/>
            <person name="Beltran B.B."/>
            <person name="Berhane-Mersha D.B."/>
            <person name="Bess C.B."/>
            <person name="Bickham C.B."/>
            <person name="Bolden T.B."/>
            <person name="Carter K.C."/>
            <person name="Chau D.C."/>
            <person name="Chavez A.C."/>
            <person name="Clerc-Blankenburg K.C."/>
            <person name="Coyle M.C."/>
            <person name="Dao M.D."/>
            <person name="Davila M.L.D."/>
            <person name="Davy-Carroll L.D."/>
            <person name="Denson S.D."/>
            <person name="Dinh H.D."/>
            <person name="Fernandez S.F."/>
            <person name="Fernando P.F."/>
            <person name="Forbes L.F."/>
            <person name="Francis C.F."/>
            <person name="Francisco L.F."/>
            <person name="Fu Q.F."/>
            <person name="Garcia-Iii R.G."/>
            <person name="Garrett T.G."/>
            <person name="Gross S.G."/>
            <person name="Gubbala S.G."/>
            <person name="Hirani K.H."/>
            <person name="Hogues M.H."/>
            <person name="Hollins B.H."/>
            <person name="Jackson L.J."/>
            <person name="Javaid M.J."/>
            <person name="Jhangiani S.J."/>
            <person name="Johnson A.J."/>
            <person name="Johnson B.J."/>
            <person name="Jones J.J."/>
            <person name="Joshi V.J."/>
            <person name="Kalu J.K."/>
            <person name="Khan N.K."/>
            <person name="Korchina V.K."/>
            <person name="Kovar C.K."/>
            <person name="Lago L.L."/>
            <person name="Lara F.L."/>
            <person name="Le T.-K.L."/>
            <person name="Lee S.L."/>
            <person name="Legall-Iii F.L."/>
            <person name="Lemon S.L."/>
            <person name="Liu J.L."/>
            <person name="Liu Y.-S.L."/>
            <person name="Liyanage D.L."/>
            <person name="Lopez J.L."/>
            <person name="Lorensuhewa L.L."/>
            <person name="Mata R.M."/>
            <person name="Mathew T.M."/>
            <person name="Mercado C.M."/>
            <person name="Mercado I.M."/>
            <person name="Morales K.M."/>
            <person name="Morgan M.M."/>
            <person name="Munidasa M.M."/>
            <person name="Ngo D.N."/>
            <person name="Nguyen L.N."/>
            <person name="Nguyen T.N."/>
            <person name="Nguyen N.N."/>
            <person name="Obregon M.O."/>
            <person name="Okwuonu G.O."/>
            <person name="Ongeri F.O."/>
            <person name="Onwere C.O."/>
            <person name="Osifeso I.O."/>
            <person name="Parra A.P."/>
            <person name="Patil S.P."/>
            <person name="Perez A.P."/>
            <person name="Perez Y.P."/>
            <person name="Pham C.P."/>
            <person name="Pu L.-L.P."/>
            <person name="Puazo M.P."/>
            <person name="Quiroz J.Q."/>
            <person name="Rouhana J.R."/>
            <person name="Ruiz M.R."/>
            <person name="Ruiz S.-J.R."/>
            <person name="Saada N.S."/>
            <person name="Santibanez J.S."/>
            <person name="Scheel M.S."/>
            <person name="Schneider B.S."/>
            <person name="Simmons D.S."/>
            <person name="Sisson I.S."/>
            <person name="Tang L.-Y.T."/>
            <person name="Thornton R.T."/>
            <person name="Tisius J.T."/>
            <person name="Toledanes G.T."/>
            <person name="Trejos Z.T."/>
            <person name="Usmani K.U."/>
            <person name="Varghese R.V."/>
            <person name="Vattathil S.V."/>
            <person name="Vee V.V."/>
            <person name="Walker D.W."/>
            <person name="Weissenberger G.W."/>
            <person name="White C.W."/>
            <person name="Williams A.W."/>
            <person name="Woodworth J.W."/>
            <person name="Wright R.W."/>
            <person name="Zhu Y.Z."/>
            <person name="Han Y.H."/>
            <person name="Newsham I.N."/>
            <person name="Nazareth L.N."/>
            <person name="Worley K.W."/>
            <person name="Muzny D.M."/>
            <person name="Rogers J.R."/>
            <person name="Gibbs R.G."/>
        </authorList>
    </citation>
    <scope>NUCLEOTIDE SEQUENCE [LARGE SCALE GENOMIC DNA]</scope>
</reference>
<keyword evidence="2" id="KW-1003">Cell membrane</keyword>
<dbReference type="ExpressionAtlas" id="A0A2I3M9Y4">
    <property type="expression patterns" value="baseline"/>
</dbReference>
<reference evidence="12" key="3">
    <citation type="submission" date="2025-09" db="UniProtKB">
        <authorList>
            <consortium name="Ensembl"/>
        </authorList>
    </citation>
    <scope>IDENTIFICATION</scope>
</reference>
<dbReference type="KEGG" id="panu:101009812"/>
<feature type="domain" description="Ig-like" evidence="11">
    <location>
        <begin position="217"/>
        <end position="303"/>
    </location>
</feature>
<evidence type="ECO:0000256" key="4">
    <source>
        <dbReference type="ARBA" id="ARBA00022737"/>
    </source>
</evidence>
<keyword evidence="10" id="KW-0812">Transmembrane</keyword>
<organism evidence="12 13">
    <name type="scientific">Papio anubis</name>
    <name type="common">Olive baboon</name>
    <dbReference type="NCBI Taxonomy" id="9555"/>
    <lineage>
        <taxon>Eukaryota</taxon>
        <taxon>Metazoa</taxon>
        <taxon>Chordata</taxon>
        <taxon>Craniata</taxon>
        <taxon>Vertebrata</taxon>
        <taxon>Euteleostomi</taxon>
        <taxon>Mammalia</taxon>
        <taxon>Eutheria</taxon>
        <taxon>Euarchontoglires</taxon>
        <taxon>Primates</taxon>
        <taxon>Haplorrhini</taxon>
        <taxon>Catarrhini</taxon>
        <taxon>Cercopithecidae</taxon>
        <taxon>Cercopithecinae</taxon>
        <taxon>Papio</taxon>
    </lineage>
</organism>
<feature type="region of interest" description="Disordered" evidence="9">
    <location>
        <begin position="286"/>
        <end position="313"/>
    </location>
</feature>
<evidence type="ECO:0000313" key="12">
    <source>
        <dbReference type="Ensembl" id="ENSPANP00000032568.2"/>
    </source>
</evidence>
<keyword evidence="7" id="KW-0325">Glycoprotein</keyword>
<keyword evidence="8" id="KW-0393">Immunoglobulin domain</keyword>
<dbReference type="InterPro" id="IPR050488">
    <property type="entry name" value="Ig_Fc_receptor"/>
</dbReference>
<evidence type="ECO:0000256" key="1">
    <source>
        <dbReference type="ARBA" id="ARBA00004236"/>
    </source>
</evidence>
<dbReference type="Ensembl" id="ENSPANT00000041899.2">
    <property type="protein sequence ID" value="ENSPANP00000032568.2"/>
    <property type="gene ID" value="ENSPANG00000003626.3"/>
</dbReference>
<dbReference type="GeneTree" id="ENSGT01050000244808"/>
<dbReference type="GO" id="GO:0007166">
    <property type="term" value="P:cell surface receptor signaling pathway"/>
    <property type="evidence" value="ECO:0007669"/>
    <property type="project" value="TreeGrafter"/>
</dbReference>
<dbReference type="InterPro" id="IPR036179">
    <property type="entry name" value="Ig-like_dom_sf"/>
</dbReference>
<accession>A0A2I3M9Y4</accession>
<comment type="subcellular location">
    <subcellularLocation>
        <location evidence="1">Cell membrane</location>
    </subcellularLocation>
</comment>